<dbReference type="PANTHER" id="PTHR30026:SF20">
    <property type="entry name" value="OUTER MEMBRANE PROTEIN TOLC"/>
    <property type="match status" value="1"/>
</dbReference>
<dbReference type="KEGG" id="vih:AB0763_03315"/>
<feature type="signal peptide" evidence="8">
    <location>
        <begin position="1"/>
        <end position="23"/>
    </location>
</feature>
<dbReference type="InterPro" id="IPR051906">
    <property type="entry name" value="TolC-like"/>
</dbReference>
<dbReference type="RefSeq" id="WP_306101131.1">
    <property type="nucleotide sequence ID" value="NZ_CP162601.1"/>
</dbReference>
<evidence type="ECO:0000256" key="2">
    <source>
        <dbReference type="ARBA" id="ARBA00007613"/>
    </source>
</evidence>
<dbReference type="GO" id="GO:1990281">
    <property type="term" value="C:efflux pump complex"/>
    <property type="evidence" value="ECO:0007669"/>
    <property type="project" value="TreeGrafter"/>
</dbReference>
<protein>
    <submittedName>
        <fullName evidence="9">Outer membrane channel protein TolC</fullName>
    </submittedName>
</protein>
<feature type="chain" id="PRO_5044299697" evidence="8">
    <location>
        <begin position="24"/>
        <end position="434"/>
    </location>
</feature>
<gene>
    <name evidence="9" type="primary">tolC</name>
    <name evidence="9" type="ORF">AB0763_03315</name>
</gene>
<evidence type="ECO:0000256" key="1">
    <source>
        <dbReference type="ARBA" id="ARBA00004442"/>
    </source>
</evidence>
<evidence type="ECO:0000256" key="8">
    <source>
        <dbReference type="SAM" id="SignalP"/>
    </source>
</evidence>
<dbReference type="PANTHER" id="PTHR30026">
    <property type="entry name" value="OUTER MEMBRANE PROTEIN TOLC"/>
    <property type="match status" value="1"/>
</dbReference>
<keyword evidence="4" id="KW-1134">Transmembrane beta strand</keyword>
<dbReference type="AlphaFoldDB" id="A0AB39HG99"/>
<organism evidence="9">
    <name type="scientific">Vibrio sp. HB236076</name>
    <dbReference type="NCBI Taxonomy" id="3232307"/>
    <lineage>
        <taxon>Bacteria</taxon>
        <taxon>Pseudomonadati</taxon>
        <taxon>Pseudomonadota</taxon>
        <taxon>Gammaproteobacteria</taxon>
        <taxon>Vibrionales</taxon>
        <taxon>Vibrionaceae</taxon>
        <taxon>Vibrio</taxon>
    </lineage>
</organism>
<keyword evidence="8" id="KW-0732">Signal</keyword>
<dbReference type="Gene3D" id="1.20.1600.10">
    <property type="entry name" value="Outer membrane efflux proteins (OEP)"/>
    <property type="match status" value="1"/>
</dbReference>
<comment type="similarity">
    <text evidence="2">Belongs to the outer membrane factor (OMF) (TC 1.B.17) family.</text>
</comment>
<dbReference type="NCBIfam" id="NF007002">
    <property type="entry name" value="PRK09465.1"/>
    <property type="match status" value="1"/>
</dbReference>
<dbReference type="InterPro" id="IPR010130">
    <property type="entry name" value="T1SS_OMP_TolC"/>
</dbReference>
<dbReference type="InterPro" id="IPR058622">
    <property type="entry name" value="TolC"/>
</dbReference>
<dbReference type="Pfam" id="PF02321">
    <property type="entry name" value="OEP"/>
    <property type="match status" value="2"/>
</dbReference>
<proteinExistence type="inferred from homology"/>
<sequence length="434" mass="47420">MRKLLPLVISAALGSVVTTSAWAESLAQIYDLAKQNDPTLLGAKADRDQAFEAINSSRSSLLPQIDLDAGYDVERSDFSSLRSDALTAGVSLTQALYDPSSWVALDSSEKLARQQDASYASAQQDLIIRVAQAYFDILEAEDNLSFVRAEKKAVYRQLDQIKQRFEVGLTAITDVHDAQAQYDSVLADEVQAQNTLTNSYEALREITGQEPNKLSKLDTQRFSATKPATDLTALLKDAETKNLSLLSARIAQDIAKDDIKSAKTGHLPTLNFTADYDYTDQQNSDASYFGSRNELAFGLDLNVPLYSGGNTTSLVKQAEYAYVSTSQTLEKTYRSVVKNVHAFNNNITGAIGSIRAYQQSVISAKSALEATEAGYEVGTRTIVDVLDATQTLYDARSNLSSARYDYIMSVLELRQAVGTLSEQDVLDISAGLID</sequence>
<dbReference type="GO" id="GO:0009279">
    <property type="term" value="C:cell outer membrane"/>
    <property type="evidence" value="ECO:0007669"/>
    <property type="project" value="UniProtKB-SubCell"/>
</dbReference>
<dbReference type="InterPro" id="IPR003423">
    <property type="entry name" value="OMP_efflux"/>
</dbReference>
<name>A0AB39HG99_9VIBR</name>
<dbReference type="GO" id="GO:0015562">
    <property type="term" value="F:efflux transmembrane transporter activity"/>
    <property type="evidence" value="ECO:0007669"/>
    <property type="project" value="InterPro"/>
</dbReference>
<reference evidence="9" key="1">
    <citation type="submission" date="2024-07" db="EMBL/GenBank/DDBJ databases">
        <title>Genome Analysis of a Potential Novel Vibrio Species Secreting pH- and Thermo-stable Alginate Lyase and its Application in Producing Alginate Oligosaccharides.</title>
        <authorList>
            <person name="Huang H."/>
            <person name="Bao K."/>
        </authorList>
    </citation>
    <scope>NUCLEOTIDE SEQUENCE</scope>
    <source>
        <strain evidence="9">HB236076</strain>
    </source>
</reference>
<evidence type="ECO:0000256" key="5">
    <source>
        <dbReference type="ARBA" id="ARBA00022692"/>
    </source>
</evidence>
<evidence type="ECO:0000256" key="4">
    <source>
        <dbReference type="ARBA" id="ARBA00022452"/>
    </source>
</evidence>
<comment type="subcellular location">
    <subcellularLocation>
        <location evidence="1">Cell outer membrane</location>
    </subcellularLocation>
</comment>
<evidence type="ECO:0000256" key="7">
    <source>
        <dbReference type="ARBA" id="ARBA00023237"/>
    </source>
</evidence>
<evidence type="ECO:0000256" key="6">
    <source>
        <dbReference type="ARBA" id="ARBA00023136"/>
    </source>
</evidence>
<keyword evidence="3" id="KW-0813">Transport</keyword>
<dbReference type="EMBL" id="CP162601">
    <property type="protein sequence ID" value="XDK25690.1"/>
    <property type="molecule type" value="Genomic_DNA"/>
</dbReference>
<keyword evidence="7" id="KW-0998">Cell outer membrane</keyword>
<accession>A0AB39HG99</accession>
<evidence type="ECO:0000256" key="3">
    <source>
        <dbReference type="ARBA" id="ARBA00022448"/>
    </source>
</evidence>
<keyword evidence="6" id="KW-0472">Membrane</keyword>
<dbReference type="NCBIfam" id="TIGR01844">
    <property type="entry name" value="type_I_sec_TolC"/>
    <property type="match status" value="1"/>
</dbReference>
<dbReference type="SUPFAM" id="SSF56954">
    <property type="entry name" value="Outer membrane efflux proteins (OEP)"/>
    <property type="match status" value="1"/>
</dbReference>
<dbReference type="GO" id="GO:0015288">
    <property type="term" value="F:porin activity"/>
    <property type="evidence" value="ECO:0007669"/>
    <property type="project" value="TreeGrafter"/>
</dbReference>
<keyword evidence="5" id="KW-0812">Transmembrane</keyword>
<evidence type="ECO:0000313" key="9">
    <source>
        <dbReference type="EMBL" id="XDK25690.1"/>
    </source>
</evidence>